<dbReference type="AlphaFoldDB" id="A0A0F9AR07"/>
<feature type="non-terminal residue" evidence="1">
    <location>
        <position position="1"/>
    </location>
</feature>
<protein>
    <submittedName>
        <fullName evidence="1">Uncharacterized protein</fullName>
    </submittedName>
</protein>
<reference evidence="1" key="1">
    <citation type="journal article" date="2015" name="Nature">
        <title>Complex archaea that bridge the gap between prokaryotes and eukaryotes.</title>
        <authorList>
            <person name="Spang A."/>
            <person name="Saw J.H."/>
            <person name="Jorgensen S.L."/>
            <person name="Zaremba-Niedzwiedzka K."/>
            <person name="Martijn J."/>
            <person name="Lind A.E."/>
            <person name="van Eijk R."/>
            <person name="Schleper C."/>
            <person name="Guy L."/>
            <person name="Ettema T.J."/>
        </authorList>
    </citation>
    <scope>NUCLEOTIDE SEQUENCE</scope>
</reference>
<accession>A0A0F9AR07</accession>
<gene>
    <name evidence="1" type="ORF">LCGC14_2819300</name>
</gene>
<dbReference type="EMBL" id="LAZR01053387">
    <property type="protein sequence ID" value="KKK80859.1"/>
    <property type="molecule type" value="Genomic_DNA"/>
</dbReference>
<name>A0A0F9AR07_9ZZZZ</name>
<proteinExistence type="predicted"/>
<comment type="caution">
    <text evidence="1">The sequence shown here is derived from an EMBL/GenBank/DDBJ whole genome shotgun (WGS) entry which is preliminary data.</text>
</comment>
<evidence type="ECO:0000313" key="1">
    <source>
        <dbReference type="EMBL" id="KKK80859.1"/>
    </source>
</evidence>
<organism evidence="1">
    <name type="scientific">marine sediment metagenome</name>
    <dbReference type="NCBI Taxonomy" id="412755"/>
    <lineage>
        <taxon>unclassified sequences</taxon>
        <taxon>metagenomes</taxon>
        <taxon>ecological metagenomes</taxon>
    </lineage>
</organism>
<sequence length="135" mass="14025">GHAYILEADNGAWAIETGASIPFAYTAAQTTKNSAITVTANRTGLWSHWDTTHTGSAVRDAIWDAVITDASNLDLTRGNGATPNATGDIEAFVVEFAADVAKVQHGEFNYGVATTDTIAITAPGGGTIRGILFGE</sequence>